<gene>
    <name evidence="11" type="ORF">CRV04_01385</name>
</gene>
<keyword evidence="5 8" id="KW-0378">Hydrolase</keyword>
<keyword evidence="6 8" id="KW-0046">Antibiotic resistance</keyword>
<protein>
    <recommendedName>
        <fullName evidence="3 8">Beta-lactamase</fullName>
        <ecNumber evidence="3 8">3.5.2.6</ecNumber>
    </recommendedName>
</protein>
<dbReference type="InterPro" id="IPR002137">
    <property type="entry name" value="Beta-lactam_class-D_AS"/>
</dbReference>
<dbReference type="InterPro" id="IPR001460">
    <property type="entry name" value="PCN-bd_Tpept"/>
</dbReference>
<dbReference type="OrthoDB" id="9762883at2"/>
<evidence type="ECO:0000313" key="12">
    <source>
        <dbReference type="Proteomes" id="UP000290657"/>
    </source>
</evidence>
<accession>A0A4Q0XU83</accession>
<dbReference type="EC" id="3.5.2.6" evidence="3 8"/>
<dbReference type="AlphaFoldDB" id="A0A4Q0XU83"/>
<feature type="domain" description="Penicillin-binding protein transpeptidase" evidence="10">
    <location>
        <begin position="49"/>
        <end position="245"/>
    </location>
</feature>
<dbReference type="Gene3D" id="3.40.710.10">
    <property type="entry name" value="DD-peptidase/beta-lactamase superfamily"/>
    <property type="match status" value="1"/>
</dbReference>
<dbReference type="GO" id="GO:0071555">
    <property type="term" value="P:cell wall organization"/>
    <property type="evidence" value="ECO:0007669"/>
    <property type="project" value="TreeGrafter"/>
</dbReference>
<dbReference type="Pfam" id="PF00905">
    <property type="entry name" value="Transpeptidase"/>
    <property type="match status" value="1"/>
</dbReference>
<dbReference type="GO" id="GO:0017001">
    <property type="term" value="P:antibiotic catabolic process"/>
    <property type="evidence" value="ECO:0007669"/>
    <property type="project" value="InterPro"/>
</dbReference>
<dbReference type="GO" id="GO:0008800">
    <property type="term" value="F:beta-lactamase activity"/>
    <property type="evidence" value="ECO:0007669"/>
    <property type="project" value="UniProtKB-UniRule"/>
</dbReference>
<evidence type="ECO:0000256" key="5">
    <source>
        <dbReference type="ARBA" id="ARBA00022801"/>
    </source>
</evidence>
<keyword evidence="12" id="KW-1185">Reference proteome</keyword>
<evidence type="ECO:0000256" key="9">
    <source>
        <dbReference type="SAM" id="SignalP"/>
    </source>
</evidence>
<dbReference type="EMBL" id="PDKN01000001">
    <property type="protein sequence ID" value="RXJ60693.1"/>
    <property type="molecule type" value="Genomic_DNA"/>
</dbReference>
<dbReference type="GO" id="GO:0046677">
    <property type="term" value="P:response to antibiotic"/>
    <property type="evidence" value="ECO:0007669"/>
    <property type="project" value="UniProtKB-UniRule"/>
</dbReference>
<dbReference type="InterPro" id="IPR050515">
    <property type="entry name" value="Beta-lactam/transpept"/>
</dbReference>
<sequence>MRHWLRLLFLFPMCLSANDFALKELFELHDVKGTIVIESHNSGKQYIHNNIRAYQPMLAASTFKIPHTLIALNEGIIKDEKSPIIWDGKKRSMTVWNQNQTLKSAFSVSCVWCYQQFTENISKQKYENYLHQLHYGNEQTGENVKTFWLDGTLRITAFEQVAFLKKLYEENLPFNKQDILTVKTIMLNEESENYQLYAKTGWATSEGSYGWFVGYLKTSKDVWFFATNMDIRKQSELKLRKQITMEAFRLLGVI</sequence>
<comment type="catalytic activity">
    <reaction evidence="1 8">
        <text>a beta-lactam + H2O = a substituted beta-amino acid</text>
        <dbReference type="Rhea" id="RHEA:20401"/>
        <dbReference type="ChEBI" id="CHEBI:15377"/>
        <dbReference type="ChEBI" id="CHEBI:35627"/>
        <dbReference type="ChEBI" id="CHEBI:140347"/>
        <dbReference type="EC" id="3.5.2.6"/>
    </reaction>
</comment>
<dbReference type="SUPFAM" id="SSF56601">
    <property type="entry name" value="beta-lactamase/transpeptidase-like"/>
    <property type="match status" value="1"/>
</dbReference>
<dbReference type="PROSITE" id="PS00337">
    <property type="entry name" value="BETA_LACTAMASE_D"/>
    <property type="match status" value="1"/>
</dbReference>
<dbReference type="PANTHER" id="PTHR30627">
    <property type="entry name" value="PEPTIDOGLYCAN D,D-TRANSPEPTIDASE"/>
    <property type="match status" value="1"/>
</dbReference>
<evidence type="ECO:0000256" key="3">
    <source>
        <dbReference type="ARBA" id="ARBA00012865"/>
    </source>
</evidence>
<evidence type="ECO:0000256" key="1">
    <source>
        <dbReference type="ARBA" id="ARBA00001526"/>
    </source>
</evidence>
<dbReference type="Proteomes" id="UP000290657">
    <property type="component" value="Unassembled WGS sequence"/>
</dbReference>
<feature type="signal peptide" evidence="9">
    <location>
        <begin position="1"/>
        <end position="17"/>
    </location>
</feature>
<feature type="active site" description="Acyl-ester intermediate" evidence="7">
    <location>
        <position position="61"/>
    </location>
</feature>
<dbReference type="PANTHER" id="PTHR30627:SF6">
    <property type="entry name" value="BETA-LACTAMASE YBXI-RELATED"/>
    <property type="match status" value="1"/>
</dbReference>
<keyword evidence="4 9" id="KW-0732">Signal</keyword>
<name>A0A4Q0XU83_9BACT</name>
<comment type="similarity">
    <text evidence="2 8">Belongs to the class-D beta-lactamase family.</text>
</comment>
<evidence type="ECO:0000256" key="8">
    <source>
        <dbReference type="RuleBase" id="RU361140"/>
    </source>
</evidence>
<dbReference type="InterPro" id="IPR012338">
    <property type="entry name" value="Beta-lactam/transpept-like"/>
</dbReference>
<dbReference type="GO" id="GO:0008658">
    <property type="term" value="F:penicillin binding"/>
    <property type="evidence" value="ECO:0007669"/>
    <property type="project" value="InterPro"/>
</dbReference>
<evidence type="ECO:0000256" key="2">
    <source>
        <dbReference type="ARBA" id="ARBA00007898"/>
    </source>
</evidence>
<evidence type="ECO:0000256" key="7">
    <source>
        <dbReference type="PIRSR" id="PIRSR602137-50"/>
    </source>
</evidence>
<dbReference type="RefSeq" id="WP_128994827.1">
    <property type="nucleotide sequence ID" value="NZ_PDKN01000001.1"/>
</dbReference>
<comment type="caution">
    <text evidence="11">The sequence shown here is derived from an EMBL/GenBank/DDBJ whole genome shotgun (WGS) entry which is preliminary data.</text>
</comment>
<organism evidence="11 12">
    <name type="scientific">Candidatus Marinarcus aquaticus</name>
    <dbReference type="NCBI Taxonomy" id="2044504"/>
    <lineage>
        <taxon>Bacteria</taxon>
        <taxon>Pseudomonadati</taxon>
        <taxon>Campylobacterota</taxon>
        <taxon>Epsilonproteobacteria</taxon>
        <taxon>Campylobacterales</taxon>
        <taxon>Arcobacteraceae</taxon>
        <taxon>Candidatus Marinarcus</taxon>
    </lineage>
</organism>
<evidence type="ECO:0000259" key="10">
    <source>
        <dbReference type="Pfam" id="PF00905"/>
    </source>
</evidence>
<dbReference type="NCBIfam" id="NF012161">
    <property type="entry name" value="bla_class_D_main"/>
    <property type="match status" value="1"/>
</dbReference>
<feature type="modified residue" description="N6-carboxylysine" evidence="7">
    <location>
        <position position="64"/>
    </location>
</feature>
<evidence type="ECO:0000256" key="6">
    <source>
        <dbReference type="ARBA" id="ARBA00023251"/>
    </source>
</evidence>
<reference evidence="11 12" key="1">
    <citation type="submission" date="2017-10" db="EMBL/GenBank/DDBJ databases">
        <title>Genomics of the genus Arcobacter.</title>
        <authorList>
            <person name="Perez-Cataluna A."/>
            <person name="Figueras M.J."/>
        </authorList>
    </citation>
    <scope>NUCLEOTIDE SEQUENCE [LARGE SCALE GENOMIC DNA]</scope>
    <source>
        <strain evidence="11 12">CECT 8987</strain>
    </source>
</reference>
<proteinExistence type="inferred from homology"/>
<feature type="chain" id="PRO_5020664111" description="Beta-lactamase" evidence="9">
    <location>
        <begin position="18"/>
        <end position="254"/>
    </location>
</feature>
<dbReference type="GO" id="GO:0005886">
    <property type="term" value="C:plasma membrane"/>
    <property type="evidence" value="ECO:0007669"/>
    <property type="project" value="TreeGrafter"/>
</dbReference>
<evidence type="ECO:0000313" key="11">
    <source>
        <dbReference type="EMBL" id="RXJ60693.1"/>
    </source>
</evidence>
<evidence type="ECO:0000256" key="4">
    <source>
        <dbReference type="ARBA" id="ARBA00022729"/>
    </source>
</evidence>